<organism evidence="1 2">
    <name type="scientific">Arenicella xantha</name>
    <dbReference type="NCBI Taxonomy" id="644221"/>
    <lineage>
        <taxon>Bacteria</taxon>
        <taxon>Pseudomonadati</taxon>
        <taxon>Pseudomonadota</taxon>
        <taxon>Gammaproteobacteria</taxon>
        <taxon>Arenicellales</taxon>
        <taxon>Arenicellaceae</taxon>
        <taxon>Arenicella</taxon>
    </lineage>
</organism>
<dbReference type="InParanoid" id="A0A395JUI3"/>
<gene>
    <name evidence="1" type="ORF">DFR28_101593</name>
</gene>
<comment type="caution">
    <text evidence="1">The sequence shown here is derived from an EMBL/GenBank/DDBJ whole genome shotgun (WGS) entry which is preliminary data.</text>
</comment>
<protein>
    <submittedName>
        <fullName evidence="1">Uncharacterized protein</fullName>
    </submittedName>
</protein>
<reference evidence="1 2" key="1">
    <citation type="submission" date="2018-06" db="EMBL/GenBank/DDBJ databases">
        <title>Genomic Encyclopedia of Type Strains, Phase IV (KMG-IV): sequencing the most valuable type-strain genomes for metagenomic binning, comparative biology and taxonomic classification.</title>
        <authorList>
            <person name="Goeker M."/>
        </authorList>
    </citation>
    <scope>NUCLEOTIDE SEQUENCE [LARGE SCALE GENOMIC DNA]</scope>
    <source>
        <strain evidence="1 2">DSM 24032</strain>
    </source>
</reference>
<evidence type="ECO:0000313" key="1">
    <source>
        <dbReference type="EMBL" id="RBP53208.1"/>
    </source>
</evidence>
<proteinExistence type="predicted"/>
<dbReference type="AlphaFoldDB" id="A0A395JUI3"/>
<sequence length="69" mass="8144">MHSESVVYTEALIEQRAHAIGYAIDARRQRFPDETSYRYKPLADKNIQLKWDSDNTMPLRDYNLLDLSI</sequence>
<name>A0A395JUI3_9GAMM</name>
<evidence type="ECO:0000313" key="2">
    <source>
        <dbReference type="Proteomes" id="UP000253083"/>
    </source>
</evidence>
<dbReference type="OrthoDB" id="9791262at2"/>
<dbReference type="EMBL" id="QNRT01000001">
    <property type="protein sequence ID" value="RBP53208.1"/>
    <property type="molecule type" value="Genomic_DNA"/>
</dbReference>
<dbReference type="Proteomes" id="UP000253083">
    <property type="component" value="Unassembled WGS sequence"/>
</dbReference>
<keyword evidence="2" id="KW-1185">Reference proteome</keyword>
<dbReference type="RefSeq" id="WP_147250912.1">
    <property type="nucleotide sequence ID" value="NZ_QNRT01000001.1"/>
</dbReference>
<accession>A0A395JUI3</accession>